<dbReference type="SUPFAM" id="SSF52166">
    <property type="entry name" value="Ribosomal protein L4"/>
    <property type="match status" value="1"/>
</dbReference>
<evidence type="ECO:0000313" key="6">
    <source>
        <dbReference type="EMBL" id="CAD6253414.1"/>
    </source>
</evidence>
<sequence>MAPKLTSKSEEEPTRSGVRGSAAALYSAAAAAALLRRHNSSRRVPLLSTPDAGPCARRVAGSAPSRQLRRRRRYATCCRAQCRAAKGFCFNVYSTLMAPASEVPIPSELLSSQDCVDTRPGASVTNFHNEDKGFMALDDDVFDVPIRKDIVHRVFHGGATIHGSKPRSHAIKLQKKVRQLWLKIALSAQTAEGKDFLLDEVI</sequence>
<dbReference type="OrthoDB" id="275876at2759"/>
<dbReference type="GO" id="GO:0006412">
    <property type="term" value="P:translation"/>
    <property type="evidence" value="ECO:0007669"/>
    <property type="project" value="InterPro"/>
</dbReference>
<dbReference type="InterPro" id="IPR013005">
    <property type="entry name" value="Ribosomal_uL4-like"/>
</dbReference>
<comment type="caution">
    <text evidence="6">The sequence shown here is derived from an EMBL/GenBank/DDBJ whole genome shotgun (WGS) entry which is preliminary data.</text>
</comment>
<dbReference type="PANTHER" id="PTHR10746">
    <property type="entry name" value="50S RIBOSOMAL PROTEIN L4"/>
    <property type="match status" value="1"/>
</dbReference>
<dbReference type="EMBL" id="CAJGYO010000009">
    <property type="protein sequence ID" value="CAD6253414.1"/>
    <property type="molecule type" value="Genomic_DNA"/>
</dbReference>
<dbReference type="Proteomes" id="UP000604825">
    <property type="component" value="Unassembled WGS sequence"/>
</dbReference>
<dbReference type="Gene3D" id="3.40.1370.10">
    <property type="match status" value="1"/>
</dbReference>
<dbReference type="GO" id="GO:0005840">
    <property type="term" value="C:ribosome"/>
    <property type="evidence" value="ECO:0007669"/>
    <property type="project" value="UniProtKB-KW"/>
</dbReference>
<keyword evidence="2" id="KW-0689">Ribosomal protein</keyword>
<dbReference type="GO" id="GO:1990904">
    <property type="term" value="C:ribonucleoprotein complex"/>
    <property type="evidence" value="ECO:0007669"/>
    <property type="project" value="UniProtKB-KW"/>
</dbReference>
<comment type="similarity">
    <text evidence="1">Belongs to the universal ribosomal protein uL4 family.</text>
</comment>
<dbReference type="InterPro" id="IPR023574">
    <property type="entry name" value="Ribosomal_uL4_dom_sf"/>
</dbReference>
<evidence type="ECO:0000256" key="2">
    <source>
        <dbReference type="ARBA" id="ARBA00022980"/>
    </source>
</evidence>
<evidence type="ECO:0000256" key="4">
    <source>
        <dbReference type="ARBA" id="ARBA00040565"/>
    </source>
</evidence>
<evidence type="ECO:0000313" key="7">
    <source>
        <dbReference type="Proteomes" id="UP000604825"/>
    </source>
</evidence>
<proteinExistence type="inferred from homology"/>
<dbReference type="PANTHER" id="PTHR10746:SF6">
    <property type="entry name" value="LARGE RIBOSOMAL SUBUNIT PROTEIN UL4M"/>
    <property type="match status" value="1"/>
</dbReference>
<evidence type="ECO:0000256" key="5">
    <source>
        <dbReference type="SAM" id="MobiDB-lite"/>
    </source>
</evidence>
<evidence type="ECO:0000256" key="1">
    <source>
        <dbReference type="ARBA" id="ARBA00010528"/>
    </source>
</evidence>
<dbReference type="AlphaFoldDB" id="A0A811PZA3"/>
<dbReference type="InterPro" id="IPR002136">
    <property type="entry name" value="Ribosomal_uL4"/>
</dbReference>
<keyword evidence="7" id="KW-1185">Reference proteome</keyword>
<dbReference type="GO" id="GO:0003735">
    <property type="term" value="F:structural constituent of ribosome"/>
    <property type="evidence" value="ECO:0007669"/>
    <property type="project" value="InterPro"/>
</dbReference>
<dbReference type="Pfam" id="PF00573">
    <property type="entry name" value="Ribosomal_L4"/>
    <property type="match status" value="1"/>
</dbReference>
<feature type="region of interest" description="Disordered" evidence="5">
    <location>
        <begin position="1"/>
        <end position="20"/>
    </location>
</feature>
<organism evidence="6 7">
    <name type="scientific">Miscanthus lutarioriparius</name>
    <dbReference type="NCBI Taxonomy" id="422564"/>
    <lineage>
        <taxon>Eukaryota</taxon>
        <taxon>Viridiplantae</taxon>
        <taxon>Streptophyta</taxon>
        <taxon>Embryophyta</taxon>
        <taxon>Tracheophyta</taxon>
        <taxon>Spermatophyta</taxon>
        <taxon>Magnoliopsida</taxon>
        <taxon>Liliopsida</taxon>
        <taxon>Poales</taxon>
        <taxon>Poaceae</taxon>
        <taxon>PACMAD clade</taxon>
        <taxon>Panicoideae</taxon>
        <taxon>Andropogonodae</taxon>
        <taxon>Andropogoneae</taxon>
        <taxon>Saccharinae</taxon>
        <taxon>Miscanthus</taxon>
    </lineage>
</organism>
<name>A0A811PZA3_9POAL</name>
<accession>A0A811PZA3</accession>
<protein>
    <recommendedName>
        <fullName evidence="4">Large ribosomal subunit protein uL4m</fullName>
    </recommendedName>
</protein>
<keyword evidence="3" id="KW-0687">Ribonucleoprotein</keyword>
<evidence type="ECO:0000256" key="3">
    <source>
        <dbReference type="ARBA" id="ARBA00023274"/>
    </source>
</evidence>
<reference evidence="6" key="1">
    <citation type="submission" date="2020-10" db="EMBL/GenBank/DDBJ databases">
        <authorList>
            <person name="Han B."/>
            <person name="Lu T."/>
            <person name="Zhao Q."/>
            <person name="Huang X."/>
            <person name="Zhao Y."/>
        </authorList>
    </citation>
    <scope>NUCLEOTIDE SEQUENCE</scope>
</reference>
<gene>
    <name evidence="6" type="ORF">NCGR_LOCUS37039</name>
</gene>